<dbReference type="Proteomes" id="UP000464675">
    <property type="component" value="Chromosome"/>
</dbReference>
<evidence type="ECO:0000313" key="5">
    <source>
        <dbReference type="EMBL" id="MBB5210592.1"/>
    </source>
</evidence>
<keyword evidence="1" id="KW-0802">TPR repeat</keyword>
<accession>A0A6P1TDY7</accession>
<sequence>MSFLVDIEQFHFLRPAILWLILPAALACWALARIVFASGGLQKVIDPDLLPHLLMRGGEKRPWLFTLIFALLTAAIVALAGPTWRKLPTPVYSNQDALVILLDLSPSMMATDLSPNRLTRARLKILDILKQRKDGLTALVAYAGEAHVVTPLTDDTATIANLVPSLSPRIMPVPGSNIEMAVQAGTRLIKDGANGKGRLLAVTDGIAKAAVDTVKSEAINSNTPLSILAVGSGEGSPIPKNTGSGFITDDSGSIIIANFNPRELTRLAQSTGGQFSAITVDDIDIARVLPQTATPEQAELTEREFDQWHEEGPWLVLLLLPFALLLFRRGTLASALPIALSTLMLASPHTEAAEKGSLWQTPNQQGRDLLAEGDAESAAQVFENSQWRGTAQYRAGEYDAAAKSFAHSNSPQGLYNLGNSLTQEGRFDDAIKAYDEAIQQNPELADARHNREIAKKLKELQEQQQQQSQQSDQQQQNDQQQDQQQDQQNAQQNQQQQDQNGQSSQQQNAQQDSQNQQQSEQESQDQQSESESDPGSEEEQEQQAQSRPQDDQGQQQEQNANAQPGDQESPLDPETQQALDQWLRQIPDDPAGLMREKFKYESLQRRRAYRAGEWQPPENGATQRW</sequence>
<protein>
    <submittedName>
        <fullName evidence="5">Ca-activated chloride channel family protein</fullName>
    </submittedName>
    <submittedName>
        <fullName evidence="6">VWA domain-containing protein</fullName>
    </submittedName>
</protein>
<dbReference type="PANTHER" id="PTHR22550">
    <property type="entry name" value="SPORE GERMINATION PROTEIN"/>
    <property type="match status" value="1"/>
</dbReference>
<dbReference type="AlphaFoldDB" id="A0A6P1TDY7"/>
<dbReference type="OrthoDB" id="9807628at2"/>
<dbReference type="RefSeq" id="WP_161858269.1">
    <property type="nucleotide sequence ID" value="NZ_CP047491.1"/>
</dbReference>
<keyword evidence="3" id="KW-0472">Membrane</keyword>
<dbReference type="Proteomes" id="UP000563601">
    <property type="component" value="Unassembled WGS sequence"/>
</dbReference>
<dbReference type="PROSITE" id="PS50005">
    <property type="entry name" value="TPR"/>
    <property type="match status" value="1"/>
</dbReference>
<dbReference type="SUPFAM" id="SSF48452">
    <property type="entry name" value="TPR-like"/>
    <property type="match status" value="1"/>
</dbReference>
<dbReference type="EMBL" id="CP047491">
    <property type="protein sequence ID" value="QHQ38942.1"/>
    <property type="molecule type" value="Genomic_DNA"/>
</dbReference>
<evidence type="ECO:0000259" key="4">
    <source>
        <dbReference type="PROSITE" id="PS50234"/>
    </source>
</evidence>
<evidence type="ECO:0000256" key="1">
    <source>
        <dbReference type="PROSITE-ProRule" id="PRU00339"/>
    </source>
</evidence>
<feature type="repeat" description="TPR" evidence="1">
    <location>
        <begin position="411"/>
        <end position="444"/>
    </location>
</feature>
<gene>
    <name evidence="6" type="ORF">GTQ55_08070</name>
    <name evidence="5" type="ORF">HNQ53_000780</name>
</gene>
<dbReference type="Pfam" id="PF00515">
    <property type="entry name" value="TPR_1"/>
    <property type="match status" value="1"/>
</dbReference>
<organism evidence="5 8">
    <name type="scientific">Microbulbifer hydrolyticus</name>
    <dbReference type="NCBI Taxonomy" id="48074"/>
    <lineage>
        <taxon>Bacteria</taxon>
        <taxon>Pseudomonadati</taxon>
        <taxon>Pseudomonadota</taxon>
        <taxon>Gammaproteobacteria</taxon>
        <taxon>Cellvibrionales</taxon>
        <taxon>Microbulbiferaceae</taxon>
        <taxon>Microbulbifer</taxon>
    </lineage>
</organism>
<dbReference type="Gene3D" id="1.25.40.10">
    <property type="entry name" value="Tetratricopeptide repeat domain"/>
    <property type="match status" value="1"/>
</dbReference>
<keyword evidence="7" id="KW-1185">Reference proteome</keyword>
<evidence type="ECO:0000313" key="8">
    <source>
        <dbReference type="Proteomes" id="UP000563601"/>
    </source>
</evidence>
<dbReference type="PROSITE" id="PS50293">
    <property type="entry name" value="TPR_REGION"/>
    <property type="match status" value="1"/>
</dbReference>
<feature type="transmembrane region" description="Helical" evidence="3">
    <location>
        <begin position="62"/>
        <end position="84"/>
    </location>
</feature>
<reference evidence="5 8" key="2">
    <citation type="submission" date="2020-08" db="EMBL/GenBank/DDBJ databases">
        <title>Genomic Encyclopedia of Type Strains, Phase IV (KMG-IV): sequencing the most valuable type-strain genomes for metagenomic binning, comparative biology and taxonomic classification.</title>
        <authorList>
            <person name="Goeker M."/>
        </authorList>
    </citation>
    <scope>NUCLEOTIDE SEQUENCE [LARGE SCALE GENOMIC DNA]</scope>
    <source>
        <strain evidence="5 8">DSM 11525</strain>
    </source>
</reference>
<dbReference type="InterPro" id="IPR019734">
    <property type="entry name" value="TPR_rpt"/>
</dbReference>
<proteinExistence type="predicted"/>
<evidence type="ECO:0000313" key="7">
    <source>
        <dbReference type="Proteomes" id="UP000464675"/>
    </source>
</evidence>
<feature type="transmembrane region" description="Helical" evidence="3">
    <location>
        <begin position="16"/>
        <end position="41"/>
    </location>
</feature>
<dbReference type="InterPro" id="IPR036465">
    <property type="entry name" value="vWFA_dom_sf"/>
</dbReference>
<dbReference type="PROSITE" id="PS50234">
    <property type="entry name" value="VWFA"/>
    <property type="match status" value="1"/>
</dbReference>
<dbReference type="EMBL" id="JACHHR010000001">
    <property type="protein sequence ID" value="MBB5210592.1"/>
    <property type="molecule type" value="Genomic_DNA"/>
</dbReference>
<name>A0A6P1TDY7_9GAMM</name>
<dbReference type="InterPro" id="IPR050768">
    <property type="entry name" value="UPF0353/GerABKA_families"/>
</dbReference>
<dbReference type="SMART" id="SM00028">
    <property type="entry name" value="TPR"/>
    <property type="match status" value="1"/>
</dbReference>
<keyword evidence="3" id="KW-0812">Transmembrane</keyword>
<reference evidence="6 7" key="1">
    <citation type="submission" date="2020-01" db="EMBL/GenBank/DDBJ databases">
        <title>The possibility of degradation of plastic by Microbulbifer hydrolyticus IRE-31.</title>
        <authorList>
            <person name="Liu L."/>
        </authorList>
    </citation>
    <scope>NUCLEOTIDE SEQUENCE [LARGE SCALE GENOMIC DNA]</scope>
    <source>
        <strain evidence="6 7">IRE-31</strain>
    </source>
</reference>
<dbReference type="InterPro" id="IPR002035">
    <property type="entry name" value="VWF_A"/>
</dbReference>
<feature type="compositionally biased region" description="Low complexity" evidence="2">
    <location>
        <begin position="542"/>
        <end position="565"/>
    </location>
</feature>
<evidence type="ECO:0000256" key="3">
    <source>
        <dbReference type="SAM" id="Phobius"/>
    </source>
</evidence>
<feature type="region of interest" description="Disordered" evidence="2">
    <location>
        <begin position="458"/>
        <end position="597"/>
    </location>
</feature>
<evidence type="ECO:0000313" key="6">
    <source>
        <dbReference type="EMBL" id="QHQ38942.1"/>
    </source>
</evidence>
<dbReference type="Gene3D" id="3.40.50.410">
    <property type="entry name" value="von Willebrand factor, type A domain"/>
    <property type="match status" value="1"/>
</dbReference>
<keyword evidence="3" id="KW-1133">Transmembrane helix</keyword>
<feature type="domain" description="VWFA" evidence="4">
    <location>
        <begin position="97"/>
        <end position="300"/>
    </location>
</feature>
<dbReference type="SUPFAM" id="SSF53300">
    <property type="entry name" value="vWA-like"/>
    <property type="match status" value="1"/>
</dbReference>
<dbReference type="PANTHER" id="PTHR22550:SF14">
    <property type="entry name" value="VWFA DOMAIN-CONTAINING PROTEIN"/>
    <property type="match status" value="1"/>
</dbReference>
<feature type="compositionally biased region" description="Acidic residues" evidence="2">
    <location>
        <begin position="528"/>
        <end position="541"/>
    </location>
</feature>
<dbReference type="SMART" id="SM00327">
    <property type="entry name" value="VWA"/>
    <property type="match status" value="1"/>
</dbReference>
<evidence type="ECO:0000256" key="2">
    <source>
        <dbReference type="SAM" id="MobiDB-lite"/>
    </source>
</evidence>
<dbReference type="InterPro" id="IPR011990">
    <property type="entry name" value="TPR-like_helical_dom_sf"/>
</dbReference>
<dbReference type="Pfam" id="PF13519">
    <property type="entry name" value="VWA_2"/>
    <property type="match status" value="1"/>
</dbReference>
<feature type="compositionally biased region" description="Low complexity" evidence="2">
    <location>
        <begin position="462"/>
        <end position="527"/>
    </location>
</feature>